<dbReference type="Proteomes" id="UP000438429">
    <property type="component" value="Unassembled WGS sequence"/>
</dbReference>
<feature type="compositionally biased region" description="Polar residues" evidence="1">
    <location>
        <begin position="1"/>
        <end position="13"/>
    </location>
</feature>
<comment type="caution">
    <text evidence="2">The sequence shown here is derived from an EMBL/GenBank/DDBJ whole genome shotgun (WGS) entry which is preliminary data.</text>
</comment>
<organism evidence="2 3">
    <name type="scientific">Scophthalmus maximus</name>
    <name type="common">Turbot</name>
    <name type="synonym">Psetta maxima</name>
    <dbReference type="NCBI Taxonomy" id="52904"/>
    <lineage>
        <taxon>Eukaryota</taxon>
        <taxon>Metazoa</taxon>
        <taxon>Chordata</taxon>
        <taxon>Craniata</taxon>
        <taxon>Vertebrata</taxon>
        <taxon>Euteleostomi</taxon>
        <taxon>Actinopterygii</taxon>
        <taxon>Neopterygii</taxon>
        <taxon>Teleostei</taxon>
        <taxon>Neoteleostei</taxon>
        <taxon>Acanthomorphata</taxon>
        <taxon>Carangaria</taxon>
        <taxon>Pleuronectiformes</taxon>
        <taxon>Pleuronectoidei</taxon>
        <taxon>Scophthalmidae</taxon>
        <taxon>Scophthalmus</taxon>
    </lineage>
</organism>
<feature type="region of interest" description="Disordered" evidence="1">
    <location>
        <begin position="1"/>
        <end position="20"/>
    </location>
</feature>
<protein>
    <submittedName>
        <fullName evidence="2">Uncharacterized protein</fullName>
    </submittedName>
</protein>
<proteinExistence type="predicted"/>
<dbReference type="EMBL" id="VEVO01000020">
    <property type="protein sequence ID" value="KAF0025323.1"/>
    <property type="molecule type" value="Genomic_DNA"/>
</dbReference>
<evidence type="ECO:0000313" key="2">
    <source>
        <dbReference type="EMBL" id="KAF0025323.1"/>
    </source>
</evidence>
<evidence type="ECO:0000313" key="3">
    <source>
        <dbReference type="Proteomes" id="UP000438429"/>
    </source>
</evidence>
<name>A0A6A4RTI5_SCOMX</name>
<evidence type="ECO:0000256" key="1">
    <source>
        <dbReference type="SAM" id="MobiDB-lite"/>
    </source>
</evidence>
<dbReference type="AlphaFoldDB" id="A0A6A4RTI5"/>
<gene>
    <name evidence="2" type="ORF">F2P81_022204</name>
</gene>
<accession>A0A6A4RTI5</accession>
<sequence>MEQPNENTSQPPQNGEEVSCGTLSFKGALALNSGDHCQMGKRQHRQKERPESIRKWQLFSCARGAGQLPGLVAKLTGSSASWCSGQQLDLMEEDGSG</sequence>
<reference evidence="2 3" key="1">
    <citation type="submission" date="2019-06" db="EMBL/GenBank/DDBJ databases">
        <title>Draft genomes of female and male turbot (Scophthalmus maximus).</title>
        <authorList>
            <person name="Xu H."/>
            <person name="Xu X.-W."/>
            <person name="Shao C."/>
            <person name="Chen S."/>
        </authorList>
    </citation>
    <scope>NUCLEOTIDE SEQUENCE [LARGE SCALE GENOMIC DNA]</scope>
    <source>
        <strain evidence="2">Ysfricsl-2016a</strain>
        <tissue evidence="2">Blood</tissue>
    </source>
</reference>